<evidence type="ECO:0000256" key="1">
    <source>
        <dbReference type="SAM" id="Phobius"/>
    </source>
</evidence>
<dbReference type="AlphaFoldDB" id="A0A2T8T174"/>
<reference evidence="2 3" key="1">
    <citation type="submission" date="2018-04" db="EMBL/GenBank/DDBJ databases">
        <title>Serotype diversity and antimicrobial resistance among Salmonella enterica isolated from patients at an equine referral hospital.</title>
        <authorList>
            <person name="Leon I.M."/>
            <person name="Lawhon S.D."/>
            <person name="Norman K.N."/>
            <person name="Threadgill D.S."/>
            <person name="Ohta N."/>
            <person name="Vinasco J."/>
            <person name="Scott H.M."/>
        </authorList>
    </citation>
    <scope>NUCLEOTIDE SEQUENCE [LARGE SCALE GENOMIC DNA]</scope>
    <source>
        <strain evidence="2 3">235</strain>
    </source>
</reference>
<keyword evidence="1" id="KW-1133">Transmembrane helix</keyword>
<dbReference type="EMBL" id="QDLQ01000014">
    <property type="protein sequence ID" value="PVI95417.1"/>
    <property type="molecule type" value="Genomic_DNA"/>
</dbReference>
<dbReference type="Proteomes" id="UP000245912">
    <property type="component" value="Unassembled WGS sequence"/>
</dbReference>
<comment type="caution">
    <text evidence="2">The sequence shown here is derived from an EMBL/GenBank/DDBJ whole genome shotgun (WGS) entry which is preliminary data.</text>
</comment>
<proteinExistence type="predicted"/>
<organism evidence="2 3">
    <name type="scientific">Salmonella enterica</name>
    <name type="common">Salmonella choleraesuis</name>
    <dbReference type="NCBI Taxonomy" id="28901"/>
    <lineage>
        <taxon>Bacteria</taxon>
        <taxon>Pseudomonadati</taxon>
        <taxon>Pseudomonadota</taxon>
        <taxon>Gammaproteobacteria</taxon>
        <taxon>Enterobacterales</taxon>
        <taxon>Enterobacteriaceae</taxon>
        <taxon>Salmonella</taxon>
    </lineage>
</organism>
<feature type="transmembrane region" description="Helical" evidence="1">
    <location>
        <begin position="20"/>
        <end position="41"/>
    </location>
</feature>
<accession>A0A2T8T174</accession>
<sequence length="217" mass="25044">MADWFIATEGVKVVKDSASLWPQIITAVSSIGAALGGVCLTHHYARSREEKAASSRRQAELYFISTELVFRLERYAQECANVVKDEGQEDDKGYTRTTISAEAFSADDIDGDWRVLPARIMYRIRELTVLIPEANRYISVIYEFNAPPDWQMTFRERRYQYSRLGMRAVLLAKRLRKLNGMPSSHLDNGSCWSVQHVLWTEWRKQRKSRARMACPDT</sequence>
<protein>
    <submittedName>
        <fullName evidence="2">Uncharacterized protein</fullName>
    </submittedName>
</protein>
<keyword evidence="1" id="KW-0472">Membrane</keyword>
<gene>
    <name evidence="2" type="ORF">C4860_18715</name>
</gene>
<name>A0A2T8T174_SALER</name>
<evidence type="ECO:0000313" key="3">
    <source>
        <dbReference type="Proteomes" id="UP000245912"/>
    </source>
</evidence>
<keyword evidence="1" id="KW-0812">Transmembrane</keyword>
<evidence type="ECO:0000313" key="2">
    <source>
        <dbReference type="EMBL" id="PVI95417.1"/>
    </source>
</evidence>